<dbReference type="AlphaFoldDB" id="A0AA35JZ88"/>
<feature type="domain" description="Receptor ligand binding region" evidence="11">
    <location>
        <begin position="221"/>
        <end position="568"/>
    </location>
</feature>
<keyword evidence="10" id="KW-0807">Transducer</keyword>
<accession>A0AA35JZ88</accession>
<dbReference type="InterPro" id="IPR001828">
    <property type="entry name" value="ANF_lig-bd_rcpt"/>
</dbReference>
<evidence type="ECO:0000256" key="1">
    <source>
        <dbReference type="ARBA" id="ARBA00004651"/>
    </source>
</evidence>
<evidence type="ECO:0000259" key="12">
    <source>
        <dbReference type="Pfam" id="PF07562"/>
    </source>
</evidence>
<dbReference type="Pfam" id="PF01094">
    <property type="entry name" value="ANF_receptor"/>
    <property type="match status" value="1"/>
</dbReference>
<dbReference type="Pfam" id="PF07562">
    <property type="entry name" value="NCD3G"/>
    <property type="match status" value="1"/>
</dbReference>
<dbReference type="PANTHER" id="PTHR24061:SF599">
    <property type="entry name" value="G-PROTEIN COUPLED RECEPTORS FAMILY 3 PROFILE DOMAIN-CONTAINING PROTEIN"/>
    <property type="match status" value="1"/>
</dbReference>
<organism evidence="13 14">
    <name type="scientific">Podarcis lilfordi</name>
    <name type="common">Lilford's wall lizard</name>
    <dbReference type="NCBI Taxonomy" id="74358"/>
    <lineage>
        <taxon>Eukaryota</taxon>
        <taxon>Metazoa</taxon>
        <taxon>Chordata</taxon>
        <taxon>Craniata</taxon>
        <taxon>Vertebrata</taxon>
        <taxon>Euteleostomi</taxon>
        <taxon>Lepidosauria</taxon>
        <taxon>Squamata</taxon>
        <taxon>Bifurcata</taxon>
        <taxon>Unidentata</taxon>
        <taxon>Episquamata</taxon>
        <taxon>Laterata</taxon>
        <taxon>Lacertibaenia</taxon>
        <taxon>Lacertidae</taxon>
        <taxon>Podarcis</taxon>
    </lineage>
</organism>
<evidence type="ECO:0000313" key="14">
    <source>
        <dbReference type="Proteomes" id="UP001178461"/>
    </source>
</evidence>
<dbReference type="PANTHER" id="PTHR24061">
    <property type="entry name" value="CALCIUM-SENSING RECEPTOR-RELATED"/>
    <property type="match status" value="1"/>
</dbReference>
<dbReference type="SUPFAM" id="SSF53822">
    <property type="entry name" value="Periplasmic binding protein-like I"/>
    <property type="match status" value="1"/>
</dbReference>
<dbReference type="Proteomes" id="UP001178461">
    <property type="component" value="Chromosome 2"/>
</dbReference>
<dbReference type="InterPro" id="IPR028082">
    <property type="entry name" value="Peripla_BP_I"/>
</dbReference>
<comment type="subcellular location">
    <subcellularLocation>
        <location evidence="1">Cell membrane</location>
        <topology evidence="1">Multi-pass membrane protein</topology>
    </subcellularLocation>
</comment>
<evidence type="ECO:0000256" key="2">
    <source>
        <dbReference type="ARBA" id="ARBA00022475"/>
    </source>
</evidence>
<keyword evidence="8 13" id="KW-0675">Receptor</keyword>
<feature type="domain" description="GPCR family 3 nine cysteines" evidence="12">
    <location>
        <begin position="64"/>
        <end position="109"/>
    </location>
</feature>
<evidence type="ECO:0000256" key="10">
    <source>
        <dbReference type="ARBA" id="ARBA00023224"/>
    </source>
</evidence>
<reference evidence="13" key="1">
    <citation type="submission" date="2022-12" db="EMBL/GenBank/DDBJ databases">
        <authorList>
            <person name="Alioto T."/>
            <person name="Alioto T."/>
            <person name="Gomez Garrido J."/>
        </authorList>
    </citation>
    <scope>NUCLEOTIDE SEQUENCE</scope>
</reference>
<dbReference type="InterPro" id="IPR038550">
    <property type="entry name" value="GPCR_3_9-Cys_sf"/>
</dbReference>
<evidence type="ECO:0000256" key="3">
    <source>
        <dbReference type="ARBA" id="ARBA00022692"/>
    </source>
</evidence>
<sequence>MGGVYLDENGDLTAEFDVVNIVMLANDSLHVEKVGSMEREGSADVKVTIDQDAIVWPLWFNKNIPQSRCAESCHIGDVKVIREGEPLCCYDCAPCVKGTVSTVEGLRSCWRLWASSNLLLAKLRAVTTDVMTGGRPRVRLLLMLLLLLPLRCAASRMRKAKCPLNLRRDHPDAMNYYKPGDHLISGVISTLQTVHPEHDFLIPPCNYIVRERGTRAYWNLLSFMIAIHEINQDPRILPNITLGYDIHENHFNARMTYDATLDLLSPGRANVPNYHCGKQKKPLVFIEGVNSDTSLQISTMLGTYKIPQVSYASVHHALDKTQSHLFYRMTPDEAPPSSGIVRLLLHFRWTWIGLIAADTYNGKRFLSTFAPVLAKGGVCVVFSQTILRGFFFIANAYKKLRQKISLSMDRRINVFLYYGDFQSTLEAARTLEIVGETLKPITGKVWITIAFSYVSCGMSPEILENKHIHGYLSLFFQTKKRSKHDGNLPVSFPYSNFHPCWPEGYHCLYSKHVLSVKGQRRCRVKENLSGFPQDVLERSLFQDTYSIYNTVRALAHALNAAYSSRPKRVVMVGQNRLEDEKVQPSQVFMFLL</sequence>
<evidence type="ECO:0000256" key="7">
    <source>
        <dbReference type="ARBA" id="ARBA00023136"/>
    </source>
</evidence>
<dbReference type="InterPro" id="IPR000068">
    <property type="entry name" value="GPCR_3_Ca_sens_rcpt-rel"/>
</dbReference>
<evidence type="ECO:0000256" key="5">
    <source>
        <dbReference type="ARBA" id="ARBA00022989"/>
    </source>
</evidence>
<evidence type="ECO:0000256" key="4">
    <source>
        <dbReference type="ARBA" id="ARBA00022729"/>
    </source>
</evidence>
<evidence type="ECO:0000259" key="11">
    <source>
        <dbReference type="Pfam" id="PF01094"/>
    </source>
</evidence>
<proteinExistence type="predicted"/>
<protein>
    <submittedName>
        <fullName evidence="13">Type-2 vomeronasal receptor</fullName>
    </submittedName>
</protein>
<name>A0AA35JZ88_9SAUR</name>
<keyword evidence="2" id="KW-1003">Cell membrane</keyword>
<keyword evidence="7" id="KW-0472">Membrane</keyword>
<dbReference type="InterPro" id="IPR011500">
    <property type="entry name" value="GPCR_3_9-Cys_dom"/>
</dbReference>
<evidence type="ECO:0000256" key="6">
    <source>
        <dbReference type="ARBA" id="ARBA00023040"/>
    </source>
</evidence>
<gene>
    <name evidence="13" type="ORF">PODLI_1B020087</name>
</gene>
<dbReference type="GO" id="GO:0005886">
    <property type="term" value="C:plasma membrane"/>
    <property type="evidence" value="ECO:0007669"/>
    <property type="project" value="UniProtKB-SubCell"/>
</dbReference>
<keyword evidence="9" id="KW-0325">Glycoprotein</keyword>
<keyword evidence="6" id="KW-0297">G-protein coupled receptor</keyword>
<evidence type="ECO:0000313" key="13">
    <source>
        <dbReference type="EMBL" id="CAI5768770.1"/>
    </source>
</evidence>
<keyword evidence="3" id="KW-0812">Transmembrane</keyword>
<keyword evidence="5" id="KW-1133">Transmembrane helix</keyword>
<dbReference type="GO" id="GO:0004930">
    <property type="term" value="F:G protein-coupled receptor activity"/>
    <property type="evidence" value="ECO:0007669"/>
    <property type="project" value="UniProtKB-KW"/>
</dbReference>
<dbReference type="PRINTS" id="PR00248">
    <property type="entry name" value="GPCRMGR"/>
</dbReference>
<dbReference type="Gene3D" id="2.10.50.30">
    <property type="entry name" value="GPCR, family 3, nine cysteines domain"/>
    <property type="match status" value="1"/>
</dbReference>
<dbReference type="EMBL" id="OX395127">
    <property type="protein sequence ID" value="CAI5768770.1"/>
    <property type="molecule type" value="Genomic_DNA"/>
</dbReference>
<dbReference type="Gene3D" id="3.40.50.2300">
    <property type="match status" value="2"/>
</dbReference>
<keyword evidence="14" id="KW-1185">Reference proteome</keyword>
<evidence type="ECO:0000256" key="8">
    <source>
        <dbReference type="ARBA" id="ARBA00023170"/>
    </source>
</evidence>
<evidence type="ECO:0000256" key="9">
    <source>
        <dbReference type="ARBA" id="ARBA00023180"/>
    </source>
</evidence>
<dbReference type="InterPro" id="IPR000337">
    <property type="entry name" value="GPCR_3"/>
</dbReference>
<keyword evidence="4" id="KW-0732">Signal</keyword>